<comment type="similarity">
    <text evidence="1 4">Belongs to the carbohydrate kinase PfkB family.</text>
</comment>
<name>A0A8J3VTM8_9ACTN</name>
<proteinExistence type="inferred from homology"/>
<dbReference type="InterPro" id="IPR011611">
    <property type="entry name" value="PfkB_dom"/>
</dbReference>
<organism evidence="6 7">
    <name type="scientific">Rugosimonospora africana</name>
    <dbReference type="NCBI Taxonomy" id="556532"/>
    <lineage>
        <taxon>Bacteria</taxon>
        <taxon>Bacillati</taxon>
        <taxon>Actinomycetota</taxon>
        <taxon>Actinomycetes</taxon>
        <taxon>Micromonosporales</taxon>
        <taxon>Micromonosporaceae</taxon>
        <taxon>Rugosimonospora</taxon>
    </lineage>
</organism>
<protein>
    <submittedName>
        <fullName evidence="6">Ribokinase</fullName>
    </submittedName>
</protein>
<sequence>MGDVDVLVVGQVARDLVLLVDDVPGPSGTVPVRQRLEMLGGKGANQAVGLAQLGVRAGLVGVVGDDPIGREVRDQAARDGIDVTGVACRTGARTGLITSVVSGGRWRYLEDLPAEVLLGPSDIERVADLVRAAPTVVLQMQQPGEAMLMAARLAKAAGRRIVLDGAPQDARHRDELLACADIVRADAREARALTGGDIEDAASARREARRLLAQGPTLVALAVRDAGNLVAWPEGETFVPVTGVDVLDTTGAGDAFVAAMTAALIGGRDPRAAARHATAAASATVVRLGGRPCLDEEAMAHHLALVPPGEPATGTSPAAG</sequence>
<dbReference type="Gene3D" id="3.40.1190.20">
    <property type="match status" value="1"/>
</dbReference>
<comment type="caution">
    <text evidence="6">The sequence shown here is derived from an EMBL/GenBank/DDBJ whole genome shotgun (WGS) entry which is preliminary data.</text>
</comment>
<dbReference type="Pfam" id="PF00294">
    <property type="entry name" value="PfkB"/>
    <property type="match status" value="1"/>
</dbReference>
<dbReference type="PANTHER" id="PTHR10584:SF166">
    <property type="entry name" value="RIBOKINASE"/>
    <property type="match status" value="1"/>
</dbReference>
<dbReference type="InterPro" id="IPR002173">
    <property type="entry name" value="Carboh/pur_kinase_PfkB_CS"/>
</dbReference>
<gene>
    <name evidence="6" type="primary">rbsK_5</name>
    <name evidence="6" type="ORF">Raf01_60180</name>
</gene>
<dbReference type="InterPro" id="IPR029056">
    <property type="entry name" value="Ribokinase-like"/>
</dbReference>
<dbReference type="Proteomes" id="UP000642748">
    <property type="component" value="Unassembled WGS sequence"/>
</dbReference>
<dbReference type="SUPFAM" id="SSF53613">
    <property type="entry name" value="Ribokinase-like"/>
    <property type="match status" value="1"/>
</dbReference>
<evidence type="ECO:0000259" key="5">
    <source>
        <dbReference type="Pfam" id="PF00294"/>
    </source>
</evidence>
<accession>A0A8J3VTM8</accession>
<dbReference type="GO" id="GO:0016301">
    <property type="term" value="F:kinase activity"/>
    <property type="evidence" value="ECO:0007669"/>
    <property type="project" value="UniProtKB-KW"/>
</dbReference>
<dbReference type="InterPro" id="IPR002139">
    <property type="entry name" value="Ribo/fructo_kinase"/>
</dbReference>
<dbReference type="GO" id="GO:0006796">
    <property type="term" value="P:phosphate-containing compound metabolic process"/>
    <property type="evidence" value="ECO:0007669"/>
    <property type="project" value="UniProtKB-ARBA"/>
</dbReference>
<dbReference type="EMBL" id="BONZ01000058">
    <property type="protein sequence ID" value="GIH17846.1"/>
    <property type="molecule type" value="Genomic_DNA"/>
</dbReference>
<feature type="domain" description="Carbohydrate kinase PfkB" evidence="5">
    <location>
        <begin position="5"/>
        <end position="295"/>
    </location>
</feature>
<evidence type="ECO:0000313" key="7">
    <source>
        <dbReference type="Proteomes" id="UP000642748"/>
    </source>
</evidence>
<dbReference type="PROSITE" id="PS00584">
    <property type="entry name" value="PFKB_KINASES_2"/>
    <property type="match status" value="1"/>
</dbReference>
<keyword evidence="7" id="KW-1185">Reference proteome</keyword>
<dbReference type="AlphaFoldDB" id="A0A8J3VTM8"/>
<evidence type="ECO:0000313" key="6">
    <source>
        <dbReference type="EMBL" id="GIH17846.1"/>
    </source>
</evidence>
<evidence type="ECO:0000256" key="4">
    <source>
        <dbReference type="RuleBase" id="RU003704"/>
    </source>
</evidence>
<reference evidence="6" key="1">
    <citation type="submission" date="2021-01" db="EMBL/GenBank/DDBJ databases">
        <title>Whole genome shotgun sequence of Rugosimonospora africana NBRC 104875.</title>
        <authorList>
            <person name="Komaki H."/>
            <person name="Tamura T."/>
        </authorList>
    </citation>
    <scope>NUCLEOTIDE SEQUENCE</scope>
    <source>
        <strain evidence="6">NBRC 104875</strain>
    </source>
</reference>
<dbReference type="PROSITE" id="PS00583">
    <property type="entry name" value="PFKB_KINASES_1"/>
    <property type="match status" value="1"/>
</dbReference>
<evidence type="ECO:0000256" key="1">
    <source>
        <dbReference type="ARBA" id="ARBA00010688"/>
    </source>
</evidence>
<dbReference type="PRINTS" id="PR00990">
    <property type="entry name" value="RIBOKINASE"/>
</dbReference>
<keyword evidence="3 4" id="KW-0418">Kinase</keyword>
<dbReference type="PANTHER" id="PTHR10584">
    <property type="entry name" value="SUGAR KINASE"/>
    <property type="match status" value="1"/>
</dbReference>
<evidence type="ECO:0000256" key="2">
    <source>
        <dbReference type="ARBA" id="ARBA00022679"/>
    </source>
</evidence>
<keyword evidence="2 4" id="KW-0808">Transferase</keyword>
<evidence type="ECO:0000256" key="3">
    <source>
        <dbReference type="ARBA" id="ARBA00022777"/>
    </source>
</evidence>
<dbReference type="RefSeq" id="WP_239134034.1">
    <property type="nucleotide sequence ID" value="NZ_BONZ01000058.1"/>
</dbReference>